<keyword evidence="8 11" id="KW-1133">Transmembrane helix</keyword>
<feature type="domain" description="Histidine kinase" evidence="12">
    <location>
        <begin position="241"/>
        <end position="451"/>
    </location>
</feature>
<dbReference type="SUPFAM" id="SSF158472">
    <property type="entry name" value="HAMP domain-like"/>
    <property type="match status" value="1"/>
</dbReference>
<dbReference type="SUPFAM" id="SSF47384">
    <property type="entry name" value="Homodimeric domain of signal transducing histidine kinase"/>
    <property type="match status" value="1"/>
</dbReference>
<accession>A0A919JA65</accession>
<dbReference type="PRINTS" id="PR00344">
    <property type="entry name" value="BCTRLSENSOR"/>
</dbReference>
<evidence type="ECO:0000256" key="8">
    <source>
        <dbReference type="ARBA" id="ARBA00022989"/>
    </source>
</evidence>
<dbReference type="SUPFAM" id="SSF55874">
    <property type="entry name" value="ATPase domain of HSP90 chaperone/DNA topoisomerase II/histidine kinase"/>
    <property type="match status" value="1"/>
</dbReference>
<keyword evidence="9" id="KW-0902">Two-component regulatory system</keyword>
<protein>
    <recommendedName>
        <fullName evidence="3">histidine kinase</fullName>
        <ecNumber evidence="3">2.7.13.3</ecNumber>
    </recommendedName>
</protein>
<feature type="transmembrane region" description="Helical" evidence="11">
    <location>
        <begin position="12"/>
        <end position="33"/>
    </location>
</feature>
<evidence type="ECO:0000259" key="13">
    <source>
        <dbReference type="PROSITE" id="PS50885"/>
    </source>
</evidence>
<evidence type="ECO:0000256" key="5">
    <source>
        <dbReference type="ARBA" id="ARBA00022679"/>
    </source>
</evidence>
<dbReference type="SMART" id="SM00387">
    <property type="entry name" value="HATPase_c"/>
    <property type="match status" value="1"/>
</dbReference>
<dbReference type="CDD" id="cd00082">
    <property type="entry name" value="HisKA"/>
    <property type="match status" value="1"/>
</dbReference>
<dbReference type="InterPro" id="IPR003594">
    <property type="entry name" value="HATPase_dom"/>
</dbReference>
<dbReference type="SMART" id="SM00304">
    <property type="entry name" value="HAMP"/>
    <property type="match status" value="1"/>
</dbReference>
<dbReference type="PROSITE" id="PS50109">
    <property type="entry name" value="HIS_KIN"/>
    <property type="match status" value="1"/>
</dbReference>
<comment type="caution">
    <text evidence="14">The sequence shown here is derived from an EMBL/GenBank/DDBJ whole genome shotgun (WGS) entry which is preliminary data.</text>
</comment>
<evidence type="ECO:0000256" key="6">
    <source>
        <dbReference type="ARBA" id="ARBA00022692"/>
    </source>
</evidence>
<dbReference type="GO" id="GO:0000155">
    <property type="term" value="F:phosphorelay sensor kinase activity"/>
    <property type="evidence" value="ECO:0007669"/>
    <property type="project" value="InterPro"/>
</dbReference>
<dbReference type="PROSITE" id="PS51257">
    <property type="entry name" value="PROKAR_LIPOPROTEIN"/>
    <property type="match status" value="1"/>
</dbReference>
<organism evidence="14 15">
    <name type="scientific">Actinoplanes nipponensis</name>
    <dbReference type="NCBI Taxonomy" id="135950"/>
    <lineage>
        <taxon>Bacteria</taxon>
        <taxon>Bacillati</taxon>
        <taxon>Actinomycetota</taxon>
        <taxon>Actinomycetes</taxon>
        <taxon>Micromonosporales</taxon>
        <taxon>Micromonosporaceae</taxon>
        <taxon>Actinoplanes</taxon>
    </lineage>
</organism>
<keyword evidence="15" id="KW-1185">Reference proteome</keyword>
<evidence type="ECO:0000256" key="1">
    <source>
        <dbReference type="ARBA" id="ARBA00000085"/>
    </source>
</evidence>
<dbReference type="InterPro" id="IPR036097">
    <property type="entry name" value="HisK_dim/P_sf"/>
</dbReference>
<dbReference type="InterPro" id="IPR003660">
    <property type="entry name" value="HAMP_dom"/>
</dbReference>
<name>A0A919JA65_9ACTN</name>
<dbReference type="Gene3D" id="1.10.287.130">
    <property type="match status" value="1"/>
</dbReference>
<keyword evidence="4" id="KW-0597">Phosphoprotein</keyword>
<dbReference type="EMBL" id="BOMQ01000008">
    <property type="protein sequence ID" value="GIE47219.1"/>
    <property type="molecule type" value="Genomic_DNA"/>
</dbReference>
<evidence type="ECO:0000256" key="4">
    <source>
        <dbReference type="ARBA" id="ARBA00022553"/>
    </source>
</evidence>
<feature type="transmembrane region" description="Helical" evidence="11">
    <location>
        <begin position="156"/>
        <end position="179"/>
    </location>
</feature>
<evidence type="ECO:0000256" key="3">
    <source>
        <dbReference type="ARBA" id="ARBA00012438"/>
    </source>
</evidence>
<reference evidence="14" key="1">
    <citation type="submission" date="2021-01" db="EMBL/GenBank/DDBJ databases">
        <title>Whole genome shotgun sequence of Actinoplanes nipponensis NBRC 14063.</title>
        <authorList>
            <person name="Komaki H."/>
            <person name="Tamura T."/>
        </authorList>
    </citation>
    <scope>NUCLEOTIDE SEQUENCE</scope>
    <source>
        <strain evidence="14">NBRC 14063</strain>
    </source>
</reference>
<feature type="domain" description="HAMP" evidence="13">
    <location>
        <begin position="181"/>
        <end position="233"/>
    </location>
</feature>
<dbReference type="RefSeq" id="WP_203764699.1">
    <property type="nucleotide sequence ID" value="NZ_BAAAYJ010000089.1"/>
</dbReference>
<dbReference type="Gene3D" id="6.10.340.10">
    <property type="match status" value="1"/>
</dbReference>
<dbReference type="InterPro" id="IPR003661">
    <property type="entry name" value="HisK_dim/P_dom"/>
</dbReference>
<dbReference type="EC" id="2.7.13.3" evidence="3"/>
<keyword evidence="10 11" id="KW-0472">Membrane</keyword>
<evidence type="ECO:0000256" key="2">
    <source>
        <dbReference type="ARBA" id="ARBA00004236"/>
    </source>
</evidence>
<dbReference type="Pfam" id="PF02518">
    <property type="entry name" value="HATPase_c"/>
    <property type="match status" value="1"/>
</dbReference>
<evidence type="ECO:0000313" key="14">
    <source>
        <dbReference type="EMBL" id="GIE47219.1"/>
    </source>
</evidence>
<dbReference type="InterPro" id="IPR036890">
    <property type="entry name" value="HATPase_C_sf"/>
</dbReference>
<keyword evidence="6 11" id="KW-0812">Transmembrane</keyword>
<keyword evidence="5" id="KW-0808">Transferase</keyword>
<dbReference type="Gene3D" id="3.30.565.10">
    <property type="entry name" value="Histidine kinase-like ATPase, C-terminal domain"/>
    <property type="match status" value="1"/>
</dbReference>
<dbReference type="Pfam" id="PF00672">
    <property type="entry name" value="HAMP"/>
    <property type="match status" value="1"/>
</dbReference>
<dbReference type="PANTHER" id="PTHR45436:SF5">
    <property type="entry name" value="SENSOR HISTIDINE KINASE TRCS"/>
    <property type="match status" value="1"/>
</dbReference>
<sequence length="452" mass="48774">MRRLGLRTRVSAAFAIGALLLSACVTLVSYELTRRTLFSERERTSVRTTYFDAAVVDAGLQGNDPDVLTVLRSLDTGADRYVLLERDGRWFSRSADPAATAAVSPALRTMARQGTAGAQRVRRAGEPTLVVAVPLSSSMVFYEVVSLRELDRTLQLLALVLTAVAIMVAGGGAAVGWYVTRHALRPLTAVAEAARTIADGDLEARLDPDTEPDLAQLSASFNHMADQLTRRMERDRRFAADVSHELRSPLQTLSAAISVVNRRRDGLDPKAATAFGLITDEVTRFQALVEDLLELARGDRPAVREATDMPALVSRVCRARGLTGELLRIDGNSPVVWQVDGRRIEQALGNLVDNAMRYGGGVETIRIGRADGERCFLEVDDGGPGITEEDRKVIFDRFVRGRAANARGGTDGTGLGLSIVAQHVAAHQGTVDGHNRPGGGARFRIELAGCLP</sequence>
<evidence type="ECO:0000256" key="10">
    <source>
        <dbReference type="ARBA" id="ARBA00023136"/>
    </source>
</evidence>
<evidence type="ECO:0000313" key="15">
    <source>
        <dbReference type="Proteomes" id="UP000647172"/>
    </source>
</evidence>
<dbReference type="Proteomes" id="UP000647172">
    <property type="component" value="Unassembled WGS sequence"/>
</dbReference>
<comment type="subcellular location">
    <subcellularLocation>
        <location evidence="2">Cell membrane</location>
    </subcellularLocation>
</comment>
<dbReference type="CDD" id="cd06225">
    <property type="entry name" value="HAMP"/>
    <property type="match status" value="1"/>
</dbReference>
<comment type="catalytic activity">
    <reaction evidence="1">
        <text>ATP + protein L-histidine = ADP + protein N-phospho-L-histidine.</text>
        <dbReference type="EC" id="2.7.13.3"/>
    </reaction>
</comment>
<keyword evidence="7 14" id="KW-0418">Kinase</keyword>
<proteinExistence type="predicted"/>
<dbReference type="Pfam" id="PF00512">
    <property type="entry name" value="HisKA"/>
    <property type="match status" value="1"/>
</dbReference>
<dbReference type="InterPro" id="IPR005467">
    <property type="entry name" value="His_kinase_dom"/>
</dbReference>
<evidence type="ECO:0000256" key="11">
    <source>
        <dbReference type="SAM" id="Phobius"/>
    </source>
</evidence>
<dbReference type="SMART" id="SM00388">
    <property type="entry name" value="HisKA"/>
    <property type="match status" value="1"/>
</dbReference>
<dbReference type="PROSITE" id="PS50885">
    <property type="entry name" value="HAMP"/>
    <property type="match status" value="1"/>
</dbReference>
<gene>
    <name evidence="14" type="primary">mtrB</name>
    <name evidence="14" type="ORF">Ani05nite_07530</name>
</gene>
<dbReference type="AlphaFoldDB" id="A0A919JA65"/>
<dbReference type="GO" id="GO:0005886">
    <property type="term" value="C:plasma membrane"/>
    <property type="evidence" value="ECO:0007669"/>
    <property type="project" value="UniProtKB-SubCell"/>
</dbReference>
<evidence type="ECO:0000256" key="9">
    <source>
        <dbReference type="ARBA" id="ARBA00023012"/>
    </source>
</evidence>
<evidence type="ECO:0000259" key="12">
    <source>
        <dbReference type="PROSITE" id="PS50109"/>
    </source>
</evidence>
<dbReference type="InterPro" id="IPR050428">
    <property type="entry name" value="TCS_sensor_his_kinase"/>
</dbReference>
<evidence type="ECO:0000256" key="7">
    <source>
        <dbReference type="ARBA" id="ARBA00022777"/>
    </source>
</evidence>
<dbReference type="PANTHER" id="PTHR45436">
    <property type="entry name" value="SENSOR HISTIDINE KINASE YKOH"/>
    <property type="match status" value="1"/>
</dbReference>
<dbReference type="InterPro" id="IPR004358">
    <property type="entry name" value="Sig_transdc_His_kin-like_C"/>
</dbReference>